<comment type="similarity">
    <text evidence="2 11">Belongs to the peptidase M14 family.</text>
</comment>
<dbReference type="SUPFAM" id="SSF54897">
    <property type="entry name" value="Protease propeptides/inhibitors"/>
    <property type="match status" value="1"/>
</dbReference>
<dbReference type="FunFam" id="3.40.630.10:FF:000001">
    <property type="entry name" value="Carboxypeptidase B"/>
    <property type="match status" value="1"/>
</dbReference>
<keyword evidence="3 14" id="KW-0121">Carboxypeptidase</keyword>
<evidence type="ECO:0000256" key="4">
    <source>
        <dbReference type="ARBA" id="ARBA00022670"/>
    </source>
</evidence>
<evidence type="ECO:0000256" key="8">
    <source>
        <dbReference type="ARBA" id="ARBA00022833"/>
    </source>
</evidence>
<dbReference type="InterPro" id="IPR036990">
    <property type="entry name" value="M14A-like_propep"/>
</dbReference>
<feature type="domain" description="Peptidase M14" evidence="13">
    <location>
        <begin position="123"/>
        <end position="415"/>
    </location>
</feature>
<dbReference type="Pfam" id="PF02244">
    <property type="entry name" value="Propep_M14"/>
    <property type="match status" value="1"/>
</dbReference>
<proteinExistence type="inferred from homology"/>
<dbReference type="Gene3D" id="3.40.630.10">
    <property type="entry name" value="Zn peptidases"/>
    <property type="match status" value="1"/>
</dbReference>
<dbReference type="PROSITE" id="PS52035">
    <property type="entry name" value="PEPTIDASE_M14"/>
    <property type="match status" value="1"/>
</dbReference>
<evidence type="ECO:0000256" key="2">
    <source>
        <dbReference type="ARBA" id="ARBA00005988"/>
    </source>
</evidence>
<keyword evidence="5" id="KW-0479">Metal-binding</keyword>
<gene>
    <name evidence="14" type="primary">CBPA1</name>
</gene>
<dbReference type="GO" id="GO:0008270">
    <property type="term" value="F:zinc ion binding"/>
    <property type="evidence" value="ECO:0007669"/>
    <property type="project" value="InterPro"/>
</dbReference>
<feature type="signal peptide" evidence="12">
    <location>
        <begin position="1"/>
        <end position="18"/>
    </location>
</feature>
<evidence type="ECO:0000256" key="3">
    <source>
        <dbReference type="ARBA" id="ARBA00022645"/>
    </source>
</evidence>
<evidence type="ECO:0000256" key="10">
    <source>
        <dbReference type="ARBA" id="ARBA00023157"/>
    </source>
</evidence>
<dbReference type="PANTHER" id="PTHR11705:SF140">
    <property type="entry name" value="FI02848P-RELATED"/>
    <property type="match status" value="1"/>
</dbReference>
<evidence type="ECO:0000313" key="14">
    <source>
        <dbReference type="EMBL" id="JAC50946.1"/>
    </source>
</evidence>
<dbReference type="AlphaFoldDB" id="A0A034W5T7"/>
<evidence type="ECO:0000256" key="5">
    <source>
        <dbReference type="ARBA" id="ARBA00022723"/>
    </source>
</evidence>
<evidence type="ECO:0000256" key="9">
    <source>
        <dbReference type="ARBA" id="ARBA00023049"/>
    </source>
</evidence>
<dbReference type="GO" id="GO:0004181">
    <property type="term" value="F:metallocarboxypeptidase activity"/>
    <property type="evidence" value="ECO:0007669"/>
    <property type="project" value="InterPro"/>
</dbReference>
<evidence type="ECO:0000259" key="13">
    <source>
        <dbReference type="PROSITE" id="PS52035"/>
    </source>
</evidence>
<dbReference type="OrthoDB" id="3626597at2759"/>
<accession>A0A034W5T7</accession>
<feature type="active site" description="Proton donor/acceptor" evidence="11">
    <location>
        <position position="382"/>
    </location>
</feature>
<sequence>MFLKLAVIAAFCCTNVLANFTSYEGYKIYEFTAENAIQQKTLEILAQNEAYDFFTLPRVFGLPIRVLVAPADQLQFQQTLETSQIAYTIVNENFGQSVEVERKLNSMYPKQRNAAPGSISFNVYQRYDVITAYLEELTKRYSSRVKVTSIGDSYEKRQLHAITITNGDGVANKNVILMDAGIHAREWIAPAAALYVIQQLVENYEQNSRLLTNYDWIIVPLLNPDGYEYSHTRERMWRKTRKPVTKFCAGTDGNRNFDFHWGEVGASNSACADTFRGPTAFSEPEMQALRDLMHSLTGRAKFYLTLHSYGNYLLYPWGYTSALPENWHDIDDIASAGAAAIKTATGTEYTVGSSTNVLYAAAGGSDDYALGKARIPISITMELPSAGQQFDPPLSKIEELASETWIGIKAMAEKVIEKYKLANKRKKPRKFRFKIVRDTKTCIYS</sequence>
<dbReference type="Pfam" id="PF00246">
    <property type="entry name" value="Peptidase_M14"/>
    <property type="match status" value="1"/>
</dbReference>
<keyword evidence="4" id="KW-0645">Protease</keyword>
<dbReference type="Gene3D" id="3.30.70.340">
    <property type="entry name" value="Metallocarboxypeptidase-like"/>
    <property type="match status" value="1"/>
</dbReference>
<feature type="chain" id="PRO_5001562141" evidence="12">
    <location>
        <begin position="19"/>
        <end position="445"/>
    </location>
</feature>
<evidence type="ECO:0000256" key="11">
    <source>
        <dbReference type="PROSITE-ProRule" id="PRU01379"/>
    </source>
</evidence>
<dbReference type="PRINTS" id="PR00765">
    <property type="entry name" value="CRBOXYPTASEA"/>
</dbReference>
<dbReference type="CDD" id="cd03860">
    <property type="entry name" value="M14_CP_A-B_like"/>
    <property type="match status" value="1"/>
</dbReference>
<dbReference type="GO" id="GO:0006508">
    <property type="term" value="P:proteolysis"/>
    <property type="evidence" value="ECO:0007669"/>
    <property type="project" value="UniProtKB-KW"/>
</dbReference>
<dbReference type="InterPro" id="IPR003146">
    <property type="entry name" value="M14A_act_pep"/>
</dbReference>
<evidence type="ECO:0000256" key="6">
    <source>
        <dbReference type="ARBA" id="ARBA00022729"/>
    </source>
</evidence>
<dbReference type="SMART" id="SM00631">
    <property type="entry name" value="Zn_pept"/>
    <property type="match status" value="1"/>
</dbReference>
<dbReference type="PANTHER" id="PTHR11705">
    <property type="entry name" value="PROTEASE FAMILY M14 CARBOXYPEPTIDASE A,B"/>
    <property type="match status" value="1"/>
</dbReference>
<keyword evidence="8" id="KW-0862">Zinc</keyword>
<evidence type="ECO:0000256" key="1">
    <source>
        <dbReference type="ARBA" id="ARBA00001947"/>
    </source>
</evidence>
<evidence type="ECO:0000256" key="12">
    <source>
        <dbReference type="SAM" id="SignalP"/>
    </source>
</evidence>
<keyword evidence="10" id="KW-1015">Disulfide bond</keyword>
<organism evidence="14">
    <name type="scientific">Bactrocera dorsalis</name>
    <name type="common">Oriental fruit fly</name>
    <name type="synonym">Dacus dorsalis</name>
    <dbReference type="NCBI Taxonomy" id="27457"/>
    <lineage>
        <taxon>Eukaryota</taxon>
        <taxon>Metazoa</taxon>
        <taxon>Ecdysozoa</taxon>
        <taxon>Arthropoda</taxon>
        <taxon>Hexapoda</taxon>
        <taxon>Insecta</taxon>
        <taxon>Pterygota</taxon>
        <taxon>Neoptera</taxon>
        <taxon>Endopterygota</taxon>
        <taxon>Diptera</taxon>
        <taxon>Brachycera</taxon>
        <taxon>Muscomorpha</taxon>
        <taxon>Tephritoidea</taxon>
        <taxon>Tephritidae</taxon>
        <taxon>Bactrocera</taxon>
        <taxon>Bactrocera</taxon>
    </lineage>
</organism>
<dbReference type="EMBL" id="GAKP01008006">
    <property type="protein sequence ID" value="JAC50946.1"/>
    <property type="molecule type" value="Transcribed_RNA"/>
</dbReference>
<name>A0A034W5T7_BACDO</name>
<keyword evidence="9" id="KW-0482">Metalloprotease</keyword>
<dbReference type="MEROPS" id="M14.A04"/>
<comment type="cofactor">
    <cofactor evidence="1">
        <name>Zn(2+)</name>
        <dbReference type="ChEBI" id="CHEBI:29105"/>
    </cofactor>
</comment>
<dbReference type="SUPFAM" id="SSF53187">
    <property type="entry name" value="Zn-dependent exopeptidases"/>
    <property type="match status" value="1"/>
</dbReference>
<protein>
    <submittedName>
        <fullName evidence="14">Zinc carboxypeptidase A 1</fullName>
    </submittedName>
</protein>
<keyword evidence="6 12" id="KW-0732">Signal</keyword>
<dbReference type="GO" id="GO:0005615">
    <property type="term" value="C:extracellular space"/>
    <property type="evidence" value="ECO:0007669"/>
    <property type="project" value="TreeGrafter"/>
</dbReference>
<evidence type="ECO:0000256" key="7">
    <source>
        <dbReference type="ARBA" id="ARBA00022801"/>
    </source>
</evidence>
<dbReference type="InterPro" id="IPR000834">
    <property type="entry name" value="Peptidase_M14"/>
</dbReference>
<keyword evidence="7" id="KW-0378">Hydrolase</keyword>
<reference evidence="14" key="1">
    <citation type="journal article" date="2014" name="BMC Genomics">
        <title>Characterizing the developmental transcriptome of the oriental fruit fly, Bactrocera dorsalis (Diptera: Tephritidae) through comparative genomic analysis with Drosophila melanogaster utilizing modENCODE datasets.</title>
        <authorList>
            <person name="Geib S.M."/>
            <person name="Calla B."/>
            <person name="Hall B."/>
            <person name="Hou S."/>
            <person name="Manoukis N.C."/>
        </authorList>
    </citation>
    <scope>NUCLEOTIDE SEQUENCE</scope>
    <source>
        <strain evidence="14">Punador</strain>
    </source>
</reference>